<accession>A0A081PBK5</accession>
<dbReference type="EMBL" id="JNFF01000117">
    <property type="protein sequence ID" value="KEQ28078.1"/>
    <property type="molecule type" value="Genomic_DNA"/>
</dbReference>
<dbReference type="Proteomes" id="UP000028007">
    <property type="component" value="Unassembled WGS sequence"/>
</dbReference>
<feature type="region of interest" description="Disordered" evidence="1">
    <location>
        <begin position="54"/>
        <end position="142"/>
    </location>
</feature>
<reference evidence="2 3" key="1">
    <citation type="journal article" date="1992" name="Int. J. Syst. Bacteriol.">
        <title>Sphingobacterium antarcticus sp. nov. a Psychrotrophic Bacterium from the Soils of Schirmacher Oasis, Antarctica.</title>
        <authorList>
            <person name="Shivaji S."/>
            <person name="Ray M.K."/>
            <person name="Rao N.S."/>
            <person name="Saiserr L."/>
            <person name="Jagannadham M.V."/>
            <person name="Kumar G.S."/>
            <person name="Reddy G."/>
            <person name="Bhargava P.M."/>
        </authorList>
    </citation>
    <scope>NUCLEOTIDE SEQUENCE [LARGE SCALE GENOMIC DNA]</scope>
    <source>
        <strain evidence="2 3">4BY</strain>
    </source>
</reference>
<evidence type="ECO:0000256" key="1">
    <source>
        <dbReference type="SAM" id="MobiDB-lite"/>
    </source>
</evidence>
<feature type="compositionally biased region" description="Basic and acidic residues" evidence="1">
    <location>
        <begin position="81"/>
        <end position="90"/>
    </location>
</feature>
<gene>
    <name evidence="2" type="ORF">N180_00110</name>
</gene>
<sequence>MSSSSWVVHLCPPSFFYLVFSINPQHFNLFKNSPENNFSKITIVLRQLKQIPKAMEESKNTQQHPDPTEEIQKNIETVTPDTEKDGKPNDQKNNNSPEETLSDDQEDKPIKNTEQDQEEPDAELPEDHDEENPEGDIETVSP</sequence>
<comment type="caution">
    <text evidence="2">The sequence shown here is derived from an EMBL/GenBank/DDBJ whole genome shotgun (WGS) entry which is preliminary data.</text>
</comment>
<evidence type="ECO:0000313" key="2">
    <source>
        <dbReference type="EMBL" id="KEQ28078.1"/>
    </source>
</evidence>
<evidence type="ECO:0000313" key="3">
    <source>
        <dbReference type="Proteomes" id="UP000028007"/>
    </source>
</evidence>
<dbReference type="AlphaFoldDB" id="A0A081PBK5"/>
<organism evidence="2 3">
    <name type="scientific">Pedobacter antarcticus 4BY</name>
    <dbReference type="NCBI Taxonomy" id="1358423"/>
    <lineage>
        <taxon>Bacteria</taxon>
        <taxon>Pseudomonadati</taxon>
        <taxon>Bacteroidota</taxon>
        <taxon>Sphingobacteriia</taxon>
        <taxon>Sphingobacteriales</taxon>
        <taxon>Sphingobacteriaceae</taxon>
        <taxon>Pedobacter</taxon>
    </lineage>
</organism>
<protein>
    <submittedName>
        <fullName evidence="2">Uncharacterized protein</fullName>
    </submittedName>
</protein>
<name>A0A081PBK5_9SPHI</name>
<feature type="compositionally biased region" description="Acidic residues" evidence="1">
    <location>
        <begin position="115"/>
        <end position="142"/>
    </location>
</feature>
<keyword evidence="3" id="KW-1185">Reference proteome</keyword>
<proteinExistence type="predicted"/>